<dbReference type="Proteomes" id="UP000050867">
    <property type="component" value="Unassembled WGS sequence"/>
</dbReference>
<comment type="caution">
    <text evidence="5">The sequence shown here is derived from an EMBL/GenBank/DDBJ whole genome shotgun (WGS) entry which is preliminary data.</text>
</comment>
<gene>
    <name evidence="5" type="ORF">AQ490_00675</name>
</gene>
<dbReference type="InterPro" id="IPR020845">
    <property type="entry name" value="AMP-binding_CS"/>
</dbReference>
<proteinExistence type="inferred from homology"/>
<reference evidence="5 6" key="1">
    <citation type="submission" date="2015-10" db="EMBL/GenBank/DDBJ databases">
        <title>Draft genome sequence of pyrrolomycin-producing Streptomyces vitaminophilus.</title>
        <authorList>
            <person name="Graham D.E."/>
            <person name="Mahan K.M."/>
            <person name="Klingeman D.M."/>
            <person name="Hettich R.L."/>
            <person name="Parry R.J."/>
        </authorList>
    </citation>
    <scope>NUCLEOTIDE SEQUENCE [LARGE SCALE GENOMIC DNA]</scope>
    <source>
        <strain evidence="5 6">ATCC 31673</strain>
    </source>
</reference>
<name>A0A0T6LZA5_WENVI</name>
<feature type="domain" description="AMP-binding enzyme C-terminal" evidence="4">
    <location>
        <begin position="449"/>
        <end position="525"/>
    </location>
</feature>
<dbReference type="InterPro" id="IPR045851">
    <property type="entry name" value="AMP-bd_C_sf"/>
</dbReference>
<dbReference type="AlphaFoldDB" id="A0A0T6LZA5"/>
<evidence type="ECO:0000259" key="3">
    <source>
        <dbReference type="Pfam" id="PF00501"/>
    </source>
</evidence>
<dbReference type="Pfam" id="PF13193">
    <property type="entry name" value="AMP-binding_C"/>
    <property type="match status" value="1"/>
</dbReference>
<dbReference type="PANTHER" id="PTHR43201:SF5">
    <property type="entry name" value="MEDIUM-CHAIN ACYL-COA LIGASE ACSF2, MITOCHONDRIAL"/>
    <property type="match status" value="1"/>
</dbReference>
<dbReference type="SUPFAM" id="SSF56801">
    <property type="entry name" value="Acetyl-CoA synthetase-like"/>
    <property type="match status" value="1"/>
</dbReference>
<keyword evidence="2" id="KW-0436">Ligase</keyword>
<dbReference type="Gene3D" id="3.40.50.12780">
    <property type="entry name" value="N-terminal domain of ligase-like"/>
    <property type="match status" value="1"/>
</dbReference>
<evidence type="ECO:0000259" key="4">
    <source>
        <dbReference type="Pfam" id="PF13193"/>
    </source>
</evidence>
<dbReference type="RefSeq" id="WP_018383217.1">
    <property type="nucleotide sequence ID" value="NZ_LLZU01000001.1"/>
</dbReference>
<feature type="domain" description="AMP-dependent synthetase/ligase" evidence="3">
    <location>
        <begin position="29"/>
        <end position="398"/>
    </location>
</feature>
<dbReference type="GO" id="GO:0006631">
    <property type="term" value="P:fatty acid metabolic process"/>
    <property type="evidence" value="ECO:0007669"/>
    <property type="project" value="TreeGrafter"/>
</dbReference>
<evidence type="ECO:0000256" key="1">
    <source>
        <dbReference type="ARBA" id="ARBA00006432"/>
    </source>
</evidence>
<dbReference type="OrthoDB" id="9803968at2"/>
<dbReference type="PANTHER" id="PTHR43201">
    <property type="entry name" value="ACYL-COA SYNTHETASE"/>
    <property type="match status" value="1"/>
</dbReference>
<evidence type="ECO:0000313" key="5">
    <source>
        <dbReference type="EMBL" id="KRV51318.1"/>
    </source>
</evidence>
<evidence type="ECO:0000313" key="6">
    <source>
        <dbReference type="Proteomes" id="UP000050867"/>
    </source>
</evidence>
<organism evidence="5 6">
    <name type="scientific">Wenjunlia vitaminophila</name>
    <name type="common">Streptomyces vitaminophilus</name>
    <dbReference type="NCBI Taxonomy" id="76728"/>
    <lineage>
        <taxon>Bacteria</taxon>
        <taxon>Bacillati</taxon>
        <taxon>Actinomycetota</taxon>
        <taxon>Actinomycetes</taxon>
        <taxon>Kitasatosporales</taxon>
        <taxon>Streptomycetaceae</taxon>
        <taxon>Wenjunlia</taxon>
    </lineage>
</organism>
<sequence length="543" mass="57778">MRTLSADPAYAFGGCDVALTTETVGQRLRRTVEALPSREALVECATGRRWTYAEFDRAVTEVARGLLATGIARGDRIGVWAPNCAEWTLTQHAAARVGAVLVNVDPLHGVAELRQVLNRTGVRLLVTHLPLDGRDHPAAVERVRADCPGLRDVVCVGAPSWQRFLAAGTGVAARDLADREAALSCHDPVAIQHTSGTTGFPKAAVLSHHSVLNSAHVVGTLLGYTDRDRICLPVPLHHCLGMVLGSLAATSHGACLVLPGPRFDADTTLRAVARERATSLYGVPSMFVAELDALDTAAHDLSSLRTCVVGGAVCPDEVVDRVVTEMRVPQVSVCYGTTETSLVSVGLPGRTRRGTGSVGKVLPHLEVKVVDPATGVTASRGEVGELCVRGHSVMLGYWGEPERTAEVVDEAGWLHTGDLAVLGGDGLLTVVGRMGDVIVRGGRRVYPREVEELLFGHPKIADVKVVGVPDRKYGQEVLACVVLRDDRGTLTAEELGAFCEQRGAGEAVPRYVRIVDAFPMTSSGKVRTVDLRAWASRELGLLG</sequence>
<dbReference type="GO" id="GO:0031956">
    <property type="term" value="F:medium-chain fatty acid-CoA ligase activity"/>
    <property type="evidence" value="ECO:0007669"/>
    <property type="project" value="TreeGrafter"/>
</dbReference>
<dbReference type="PROSITE" id="PS00455">
    <property type="entry name" value="AMP_BINDING"/>
    <property type="match status" value="1"/>
</dbReference>
<dbReference type="eggNOG" id="COG0318">
    <property type="taxonomic scope" value="Bacteria"/>
</dbReference>
<keyword evidence="6" id="KW-1185">Reference proteome</keyword>
<dbReference type="STRING" id="76728.AQ490_00675"/>
<comment type="similarity">
    <text evidence="1">Belongs to the ATP-dependent AMP-binding enzyme family.</text>
</comment>
<accession>A0A0T6LZA5</accession>
<dbReference type="InterPro" id="IPR025110">
    <property type="entry name" value="AMP-bd_C"/>
</dbReference>
<evidence type="ECO:0000256" key="2">
    <source>
        <dbReference type="ARBA" id="ARBA00022598"/>
    </source>
</evidence>
<dbReference type="Gene3D" id="3.30.300.30">
    <property type="match status" value="1"/>
</dbReference>
<dbReference type="Pfam" id="PF00501">
    <property type="entry name" value="AMP-binding"/>
    <property type="match status" value="1"/>
</dbReference>
<dbReference type="EMBL" id="LLZU01000001">
    <property type="protein sequence ID" value="KRV51318.1"/>
    <property type="molecule type" value="Genomic_DNA"/>
</dbReference>
<protein>
    <submittedName>
        <fullName evidence="5">AMP-binding protein</fullName>
    </submittedName>
</protein>
<dbReference type="InterPro" id="IPR000873">
    <property type="entry name" value="AMP-dep_synth/lig_dom"/>
</dbReference>
<dbReference type="InterPro" id="IPR042099">
    <property type="entry name" value="ANL_N_sf"/>
</dbReference>